<dbReference type="EMBL" id="MK482090">
    <property type="protein sequence ID" value="QFC18226.1"/>
    <property type="molecule type" value="Genomic_DNA"/>
</dbReference>
<proteinExistence type="predicted"/>
<dbReference type="AlphaFoldDB" id="A0A5Q5AX71"/>
<accession>A0A5Q5AX71</accession>
<sequence length="235" mass="27976">MSCKLKVDLIPLFKALSKEQYVIIKPSNQLPDYTIGSDIDIFSYDSEKMINIITSFLSNSLVHKQSIEVKDSIEKAHIDLIVEEQINIRFDIYKRMPKYREILIKDSFYTSVIESSVHRKISQNSDGVIIKVPSKVDDFILRYVEYHEFYAHRPDKLKHIEYIKEIIPSEEHRFAFDKLHHYTSFPKPQYREKTRREKWNEKIVYYSELLEKVKHLYKTGGLRTVVNKVKNKLVC</sequence>
<organism evidence="1">
    <name type="scientific">Vibrio parahaemolyticus</name>
    <dbReference type="NCBI Taxonomy" id="670"/>
    <lineage>
        <taxon>Bacteria</taxon>
        <taxon>Pseudomonadati</taxon>
        <taxon>Pseudomonadota</taxon>
        <taxon>Gammaproteobacteria</taxon>
        <taxon>Vibrionales</taxon>
        <taxon>Vibrionaceae</taxon>
        <taxon>Vibrio</taxon>
    </lineage>
</organism>
<name>A0A5Q5AX71_VIBPH</name>
<dbReference type="RefSeq" id="WP_023650294.1">
    <property type="nucleotide sequence ID" value="NZ_CP023248.2"/>
</dbReference>
<evidence type="ECO:0000313" key="2">
    <source>
        <dbReference type="EMBL" id="QFC18226.1"/>
    </source>
</evidence>
<evidence type="ECO:0000313" key="1">
    <source>
        <dbReference type="EMBL" id="QEQ70793.1"/>
    </source>
</evidence>
<dbReference type="EMBL" id="MK455084">
    <property type="protein sequence ID" value="QEQ70793.1"/>
    <property type="molecule type" value="Genomic_DNA"/>
</dbReference>
<protein>
    <submittedName>
        <fullName evidence="1">Uncharacterized protein</fullName>
    </submittedName>
</protein>
<reference evidence="1" key="1">
    <citation type="journal article" date="2019" name="Int. J. Food Microbiol.">
        <title>Developing a novel molecular serotyping system based on capsular polysaccharide synthesis gene clusters of Vibrio parahaemolyticus.</title>
        <authorList>
            <person name="Pang Y."/>
            <person name="Guo X."/>
            <person name="Tian X."/>
            <person name="Liu F."/>
            <person name="Wang L."/>
            <person name="Wu J."/>
            <person name="Zhang S."/>
            <person name="Li S."/>
            <person name="Liu B."/>
        </authorList>
    </citation>
    <scope>NUCLEOTIDE SEQUENCE</scope>
    <source>
        <strain evidence="1">G2877</strain>
        <strain evidence="2">G2880</strain>
    </source>
</reference>